<dbReference type="EMBL" id="BPLR01005745">
    <property type="protein sequence ID" value="GIY04711.1"/>
    <property type="molecule type" value="Genomic_DNA"/>
</dbReference>
<proteinExistence type="predicted"/>
<keyword evidence="3" id="KW-1185">Reference proteome</keyword>
<feature type="region of interest" description="Disordered" evidence="1">
    <location>
        <begin position="1"/>
        <end position="20"/>
    </location>
</feature>
<evidence type="ECO:0000256" key="1">
    <source>
        <dbReference type="SAM" id="MobiDB-lite"/>
    </source>
</evidence>
<name>A0AAV4Q6P5_CAEEX</name>
<comment type="caution">
    <text evidence="2">The sequence shown here is derived from an EMBL/GenBank/DDBJ whole genome shotgun (WGS) entry which is preliminary data.</text>
</comment>
<evidence type="ECO:0000313" key="3">
    <source>
        <dbReference type="Proteomes" id="UP001054945"/>
    </source>
</evidence>
<organism evidence="2 3">
    <name type="scientific">Caerostris extrusa</name>
    <name type="common">Bark spider</name>
    <name type="synonym">Caerostris bankana</name>
    <dbReference type="NCBI Taxonomy" id="172846"/>
    <lineage>
        <taxon>Eukaryota</taxon>
        <taxon>Metazoa</taxon>
        <taxon>Ecdysozoa</taxon>
        <taxon>Arthropoda</taxon>
        <taxon>Chelicerata</taxon>
        <taxon>Arachnida</taxon>
        <taxon>Araneae</taxon>
        <taxon>Araneomorphae</taxon>
        <taxon>Entelegynae</taxon>
        <taxon>Araneoidea</taxon>
        <taxon>Araneidae</taxon>
        <taxon>Caerostris</taxon>
    </lineage>
</organism>
<protein>
    <submittedName>
        <fullName evidence="2">Uncharacterized protein</fullName>
    </submittedName>
</protein>
<evidence type="ECO:0000313" key="2">
    <source>
        <dbReference type="EMBL" id="GIY04711.1"/>
    </source>
</evidence>
<feature type="non-terminal residue" evidence="2">
    <location>
        <position position="20"/>
    </location>
</feature>
<dbReference type="AlphaFoldDB" id="A0AAV4Q6P5"/>
<sequence>MLHGEKCENCTQQTGKHKHV</sequence>
<accession>A0AAV4Q6P5</accession>
<reference evidence="2 3" key="1">
    <citation type="submission" date="2021-06" db="EMBL/GenBank/DDBJ databases">
        <title>Caerostris extrusa draft genome.</title>
        <authorList>
            <person name="Kono N."/>
            <person name="Arakawa K."/>
        </authorList>
    </citation>
    <scope>NUCLEOTIDE SEQUENCE [LARGE SCALE GENOMIC DNA]</scope>
</reference>
<dbReference type="Proteomes" id="UP001054945">
    <property type="component" value="Unassembled WGS sequence"/>
</dbReference>
<gene>
    <name evidence="2" type="ORF">CEXT_564891</name>
</gene>